<dbReference type="PANTHER" id="PTHR12174:SF23">
    <property type="entry name" value="MINOR HISTOCOMPATIBILITY ANTIGEN H13"/>
    <property type="match status" value="1"/>
</dbReference>
<feature type="compositionally biased region" description="Basic and acidic residues" evidence="3">
    <location>
        <begin position="47"/>
        <end position="61"/>
    </location>
</feature>
<evidence type="ECO:0000256" key="4">
    <source>
        <dbReference type="SAM" id="Phobius"/>
    </source>
</evidence>
<dbReference type="InterPro" id="IPR007369">
    <property type="entry name" value="Peptidase_A22B_SPP"/>
</dbReference>
<dbReference type="GO" id="GO:0005789">
    <property type="term" value="C:endoplasmic reticulum membrane"/>
    <property type="evidence" value="ECO:0007669"/>
    <property type="project" value="UniProtKB-SubCell"/>
</dbReference>
<reference evidence="5 6" key="1">
    <citation type="submission" date="2024-09" db="EMBL/GenBank/DDBJ databases">
        <title>Genome sequencing and assembly of Phytophthora oleae, isolate VK10A, causative agent of rot of olive drupes.</title>
        <authorList>
            <person name="Conti Taguali S."/>
            <person name="Riolo M."/>
            <person name="La Spada F."/>
            <person name="Cacciola S.O."/>
            <person name="Dionisio G."/>
        </authorList>
    </citation>
    <scope>NUCLEOTIDE SEQUENCE [LARGE SCALE GENOMIC DNA]</scope>
    <source>
        <strain evidence="5 6">VK10A</strain>
    </source>
</reference>
<comment type="caution">
    <text evidence="5">The sequence shown here is derived from an EMBL/GenBank/DDBJ whole genome shotgun (WGS) entry which is preliminary data.</text>
</comment>
<sequence>MFIFNAAQPALLYLVPACLGSALVTALVRDEFKELFKYSEEEEGEKDSDSQVDKKETEEFK</sequence>
<accession>A0ABD3FZY6</accession>
<evidence type="ECO:0000256" key="3">
    <source>
        <dbReference type="SAM" id="MobiDB-lite"/>
    </source>
</evidence>
<dbReference type="Pfam" id="PF04258">
    <property type="entry name" value="Peptidase_A22B"/>
    <property type="match status" value="1"/>
</dbReference>
<dbReference type="EMBL" id="JBIMZQ010000005">
    <property type="protein sequence ID" value="KAL3671255.1"/>
    <property type="molecule type" value="Genomic_DNA"/>
</dbReference>
<feature type="region of interest" description="Disordered" evidence="3">
    <location>
        <begin position="39"/>
        <end position="61"/>
    </location>
</feature>
<evidence type="ECO:0000256" key="2">
    <source>
        <dbReference type="ARBA" id="ARBA00022824"/>
    </source>
</evidence>
<keyword evidence="4" id="KW-0472">Membrane</keyword>
<organism evidence="5 6">
    <name type="scientific">Phytophthora oleae</name>
    <dbReference type="NCBI Taxonomy" id="2107226"/>
    <lineage>
        <taxon>Eukaryota</taxon>
        <taxon>Sar</taxon>
        <taxon>Stramenopiles</taxon>
        <taxon>Oomycota</taxon>
        <taxon>Peronosporomycetes</taxon>
        <taxon>Peronosporales</taxon>
        <taxon>Peronosporaceae</taxon>
        <taxon>Phytophthora</taxon>
    </lineage>
</organism>
<proteinExistence type="predicted"/>
<dbReference type="Proteomes" id="UP001632037">
    <property type="component" value="Unassembled WGS sequence"/>
</dbReference>
<comment type="subcellular location">
    <subcellularLocation>
        <location evidence="1">Endoplasmic reticulum membrane</location>
        <topology evidence="1">Multi-pass membrane protein</topology>
    </subcellularLocation>
</comment>
<evidence type="ECO:0000313" key="5">
    <source>
        <dbReference type="EMBL" id="KAL3671255.1"/>
    </source>
</evidence>
<keyword evidence="2" id="KW-0256">Endoplasmic reticulum</keyword>
<name>A0ABD3FZY6_9STRA</name>
<keyword evidence="4" id="KW-0812">Transmembrane</keyword>
<gene>
    <name evidence="5" type="ORF">V7S43_003187</name>
</gene>
<evidence type="ECO:0000313" key="6">
    <source>
        <dbReference type="Proteomes" id="UP001632037"/>
    </source>
</evidence>
<evidence type="ECO:0000256" key="1">
    <source>
        <dbReference type="ARBA" id="ARBA00004477"/>
    </source>
</evidence>
<dbReference type="PANTHER" id="PTHR12174">
    <property type="entry name" value="SIGNAL PEPTIDE PEPTIDASE"/>
    <property type="match status" value="1"/>
</dbReference>
<keyword evidence="4" id="KW-1133">Transmembrane helix</keyword>
<keyword evidence="6" id="KW-1185">Reference proteome</keyword>
<dbReference type="AlphaFoldDB" id="A0ABD3FZY6"/>
<protein>
    <submittedName>
        <fullName evidence="5">Uncharacterized protein</fullName>
    </submittedName>
</protein>
<feature type="transmembrane region" description="Helical" evidence="4">
    <location>
        <begin position="6"/>
        <end position="28"/>
    </location>
</feature>